<comment type="caution">
    <text evidence="2">The sequence shown here is derived from an EMBL/GenBank/DDBJ whole genome shotgun (WGS) entry which is preliminary data.</text>
</comment>
<evidence type="ECO:0000313" key="3">
    <source>
        <dbReference type="Proteomes" id="UP001176468"/>
    </source>
</evidence>
<accession>A0ABT8ZWY6</accession>
<dbReference type="InterPro" id="IPR004099">
    <property type="entry name" value="Pyr_nucl-diS_OxRdtase_dimer"/>
</dbReference>
<evidence type="ECO:0000259" key="1">
    <source>
        <dbReference type="Pfam" id="PF02852"/>
    </source>
</evidence>
<feature type="domain" description="Pyridine nucleotide-disulphide oxidoreductase dimerisation" evidence="1">
    <location>
        <begin position="1"/>
        <end position="58"/>
    </location>
</feature>
<dbReference type="RefSeq" id="WP_304560193.1">
    <property type="nucleotide sequence ID" value="NZ_JAUQSZ010000003.1"/>
</dbReference>
<dbReference type="EMBL" id="JAUQSZ010000003">
    <property type="protein sequence ID" value="MDO7841727.1"/>
    <property type="molecule type" value="Genomic_DNA"/>
</dbReference>
<gene>
    <name evidence="2" type="ORF">Q5H94_05265</name>
</gene>
<reference evidence="2" key="1">
    <citation type="submission" date="2023-07" db="EMBL/GenBank/DDBJ databases">
        <authorList>
            <person name="Kim M.K."/>
        </authorList>
    </citation>
    <scope>NUCLEOTIDE SEQUENCE</scope>
    <source>
        <strain evidence="2">CA1-15</strain>
    </source>
</reference>
<protein>
    <recommendedName>
        <fullName evidence="1">Pyridine nucleotide-disulphide oxidoreductase dimerisation domain-containing protein</fullName>
    </recommendedName>
</protein>
<dbReference type="SUPFAM" id="SSF55424">
    <property type="entry name" value="FAD/NAD-linked reductases, dimerisation (C-terminal) domain"/>
    <property type="match status" value="1"/>
</dbReference>
<name>A0ABT8ZWY6_9SPHN</name>
<dbReference type="Gene3D" id="3.30.390.30">
    <property type="match status" value="1"/>
</dbReference>
<dbReference type="Proteomes" id="UP001176468">
    <property type="component" value="Unassembled WGS sequence"/>
</dbReference>
<organism evidence="2 3">
    <name type="scientific">Sphingomonas immobilis</name>
    <dbReference type="NCBI Taxonomy" id="3063997"/>
    <lineage>
        <taxon>Bacteria</taxon>
        <taxon>Pseudomonadati</taxon>
        <taxon>Pseudomonadota</taxon>
        <taxon>Alphaproteobacteria</taxon>
        <taxon>Sphingomonadales</taxon>
        <taxon>Sphingomonadaceae</taxon>
        <taxon>Sphingomonas</taxon>
    </lineage>
</organism>
<sequence length="69" mass="7045">MKVVADRATLRILGAAILGNGGNEAIHGILDAMSAGQPFDVLCWAVAVHPTVSELIPTLLLGLDGPARG</sequence>
<dbReference type="InterPro" id="IPR016156">
    <property type="entry name" value="FAD/NAD-linked_Rdtase_dimer_sf"/>
</dbReference>
<evidence type="ECO:0000313" key="2">
    <source>
        <dbReference type="EMBL" id="MDO7841727.1"/>
    </source>
</evidence>
<proteinExistence type="predicted"/>
<keyword evidence="3" id="KW-1185">Reference proteome</keyword>
<dbReference type="Pfam" id="PF02852">
    <property type="entry name" value="Pyr_redox_dim"/>
    <property type="match status" value="1"/>
</dbReference>